<evidence type="ECO:0008006" key="2">
    <source>
        <dbReference type="Google" id="ProtNLM"/>
    </source>
</evidence>
<dbReference type="InterPro" id="IPR009922">
    <property type="entry name" value="DUF1457"/>
</dbReference>
<dbReference type="Pfam" id="PF07310">
    <property type="entry name" value="PAS_5"/>
    <property type="match status" value="1"/>
</dbReference>
<dbReference type="EMBL" id="LAZR01000603">
    <property type="protein sequence ID" value="KKN63053.1"/>
    <property type="molecule type" value="Genomic_DNA"/>
</dbReference>
<gene>
    <name evidence="1" type="ORF">LCGC14_0505800</name>
</gene>
<proteinExistence type="predicted"/>
<reference evidence="1" key="1">
    <citation type="journal article" date="2015" name="Nature">
        <title>Complex archaea that bridge the gap between prokaryotes and eukaryotes.</title>
        <authorList>
            <person name="Spang A."/>
            <person name="Saw J.H."/>
            <person name="Jorgensen S.L."/>
            <person name="Zaremba-Niedzwiedzka K."/>
            <person name="Martijn J."/>
            <person name="Lind A.E."/>
            <person name="van Eijk R."/>
            <person name="Schleper C."/>
            <person name="Guy L."/>
            <person name="Ettema T.J."/>
        </authorList>
    </citation>
    <scope>NUCLEOTIDE SEQUENCE</scope>
</reference>
<organism evidence="1">
    <name type="scientific">marine sediment metagenome</name>
    <dbReference type="NCBI Taxonomy" id="412755"/>
    <lineage>
        <taxon>unclassified sequences</taxon>
        <taxon>metagenomes</taxon>
        <taxon>ecological metagenomes</taxon>
    </lineage>
</organism>
<accession>A0A0F9VB47</accession>
<evidence type="ECO:0000313" key="1">
    <source>
        <dbReference type="EMBL" id="KKN63053.1"/>
    </source>
</evidence>
<comment type="caution">
    <text evidence="1">The sequence shown here is derived from an EMBL/GenBank/DDBJ whole genome shotgun (WGS) entry which is preliminary data.</text>
</comment>
<protein>
    <recommendedName>
        <fullName evidence="2">PAS domain-containing protein</fullName>
    </recommendedName>
</protein>
<sequence>MTENVSDPDYAVLTQFQAYWESLRGEQILPTRSQVDPSGLDPALHHAFILERIKPGVARLRVAGSHLNDLMGMEVRGMAITSFIQIQARQRFNIMMEELFETPAIGMLDLVNSAGPIDARMLLLPLKSDMGDTSRVLGCLITKGTPRHSPCRFDVRTAKITALRSGIASHPVNTSRHAIRPVQGFAEKPFVFDVGSKRSRPAYLRLVDPDKKNGRAAYWIRG</sequence>
<dbReference type="AlphaFoldDB" id="A0A0F9VB47"/>
<name>A0A0F9VB47_9ZZZZ</name>